<reference evidence="10" key="1">
    <citation type="submission" date="2025-08" db="UniProtKB">
        <authorList>
            <consortium name="RefSeq"/>
        </authorList>
    </citation>
    <scope>IDENTIFICATION</scope>
</reference>
<keyword evidence="2 5" id="KW-0812">Transmembrane</keyword>
<keyword evidence="9" id="KW-1185">Reference proteome</keyword>
<organism evidence="9 10">
    <name type="scientific">Acanthaster planci</name>
    <name type="common">Crown-of-thorns starfish</name>
    <dbReference type="NCBI Taxonomy" id="133434"/>
    <lineage>
        <taxon>Eukaryota</taxon>
        <taxon>Metazoa</taxon>
        <taxon>Echinodermata</taxon>
        <taxon>Eleutherozoa</taxon>
        <taxon>Asterozoa</taxon>
        <taxon>Asteroidea</taxon>
        <taxon>Valvatacea</taxon>
        <taxon>Valvatida</taxon>
        <taxon>Acanthasteridae</taxon>
        <taxon>Acanthaster</taxon>
    </lineage>
</organism>
<comment type="subcellular location">
    <subcellularLocation>
        <location evidence="1">Membrane</location>
        <topology evidence="1">Multi-pass membrane protein</topology>
    </subcellularLocation>
</comment>
<evidence type="ECO:0000313" key="10">
    <source>
        <dbReference type="RefSeq" id="XP_022091924.1"/>
    </source>
</evidence>
<protein>
    <submittedName>
        <fullName evidence="10">Plasmolipin-like isoform X1</fullName>
    </submittedName>
</protein>
<evidence type="ECO:0000256" key="7">
    <source>
        <dbReference type="SAM" id="Phobius"/>
    </source>
</evidence>
<evidence type="ECO:0000313" key="9">
    <source>
        <dbReference type="Proteomes" id="UP000694845"/>
    </source>
</evidence>
<feature type="transmembrane region" description="Helical" evidence="7">
    <location>
        <begin position="107"/>
        <end position="128"/>
    </location>
</feature>
<feature type="region of interest" description="Disordered" evidence="6">
    <location>
        <begin position="174"/>
        <end position="211"/>
    </location>
</feature>
<dbReference type="RefSeq" id="XP_022091924.1">
    <property type="nucleotide sequence ID" value="XM_022236232.1"/>
</dbReference>
<dbReference type="GeneID" id="110979995"/>
<dbReference type="OrthoDB" id="6258237at2759"/>
<dbReference type="PROSITE" id="PS51225">
    <property type="entry name" value="MARVEL"/>
    <property type="match status" value="1"/>
</dbReference>
<name>A0A8B7YFB2_ACAPL</name>
<proteinExistence type="predicted"/>
<dbReference type="Proteomes" id="UP000694845">
    <property type="component" value="Unplaced"/>
</dbReference>
<dbReference type="KEGG" id="aplc:110979995"/>
<dbReference type="InterPro" id="IPR008253">
    <property type="entry name" value="Marvel"/>
</dbReference>
<dbReference type="Pfam" id="PF01284">
    <property type="entry name" value="MARVEL"/>
    <property type="match status" value="1"/>
</dbReference>
<keyword evidence="3 7" id="KW-1133">Transmembrane helix</keyword>
<feature type="transmembrane region" description="Helical" evidence="7">
    <location>
        <begin position="134"/>
        <end position="155"/>
    </location>
</feature>
<dbReference type="AlphaFoldDB" id="A0A8B7YFB2"/>
<gene>
    <name evidence="10" type="primary">LOC110979995</name>
</gene>
<feature type="transmembrane region" description="Helical" evidence="7">
    <location>
        <begin position="66"/>
        <end position="87"/>
    </location>
</feature>
<accession>A0A8B7YFB2</accession>
<feature type="compositionally biased region" description="Low complexity" evidence="6">
    <location>
        <begin position="180"/>
        <end position="194"/>
    </location>
</feature>
<evidence type="ECO:0000256" key="4">
    <source>
        <dbReference type="ARBA" id="ARBA00023136"/>
    </source>
</evidence>
<dbReference type="GO" id="GO:0016020">
    <property type="term" value="C:membrane"/>
    <property type="evidence" value="ECO:0007669"/>
    <property type="project" value="UniProtKB-SubCell"/>
</dbReference>
<keyword evidence="4 5" id="KW-0472">Membrane</keyword>
<dbReference type="InterPro" id="IPR050578">
    <property type="entry name" value="MARVEL-CKLF_proteins"/>
</dbReference>
<sequence length="211" mass="22796">MDDPAFPDSHYTSTTTATTTTTTVQSPPLKVDIGYVKSIPGILRIVQICVLLLYWILLASCPVGGYPLGISIVSWIFTIIFFVIFLLQLDKRVPAVHWVLTELFHDLGWAILHFIAACLVANFAANIYSFGFYYNHGCVSFSAVLGFAVTILYGISTFFDFRRFQAGGGLSRLTGGSGATGAPAATTTTTVTTTEYSAEKGGDMPPAYPNP</sequence>
<evidence type="ECO:0000256" key="1">
    <source>
        <dbReference type="ARBA" id="ARBA00004141"/>
    </source>
</evidence>
<evidence type="ECO:0000256" key="2">
    <source>
        <dbReference type="ARBA" id="ARBA00022692"/>
    </source>
</evidence>
<feature type="domain" description="MARVEL" evidence="8">
    <location>
        <begin position="35"/>
        <end position="165"/>
    </location>
</feature>
<evidence type="ECO:0000259" key="8">
    <source>
        <dbReference type="PROSITE" id="PS51225"/>
    </source>
</evidence>
<feature type="transmembrane region" description="Helical" evidence="7">
    <location>
        <begin position="42"/>
        <end position="60"/>
    </location>
</feature>
<evidence type="ECO:0000256" key="3">
    <source>
        <dbReference type="ARBA" id="ARBA00022989"/>
    </source>
</evidence>
<dbReference type="PANTHER" id="PTHR22776:SF97">
    <property type="entry name" value="RE01453P"/>
    <property type="match status" value="1"/>
</dbReference>
<evidence type="ECO:0000256" key="6">
    <source>
        <dbReference type="SAM" id="MobiDB-lite"/>
    </source>
</evidence>
<dbReference type="PANTHER" id="PTHR22776">
    <property type="entry name" value="MARVEL-CONTAINING POTENTIAL LIPID RAFT-ASSOCIATED PROTEIN"/>
    <property type="match status" value="1"/>
</dbReference>
<evidence type="ECO:0000256" key="5">
    <source>
        <dbReference type="PROSITE-ProRule" id="PRU00581"/>
    </source>
</evidence>